<organism evidence="21 22">
    <name type="scientific">Spermophilus dauricus</name>
    <name type="common">Daurian ground squirrel</name>
    <dbReference type="NCBI Taxonomy" id="99837"/>
    <lineage>
        <taxon>Eukaryota</taxon>
        <taxon>Metazoa</taxon>
        <taxon>Chordata</taxon>
        <taxon>Craniata</taxon>
        <taxon>Vertebrata</taxon>
        <taxon>Euteleostomi</taxon>
        <taxon>Mammalia</taxon>
        <taxon>Eutheria</taxon>
        <taxon>Euarchontoglires</taxon>
        <taxon>Glires</taxon>
        <taxon>Rodentia</taxon>
        <taxon>Sciuromorpha</taxon>
        <taxon>Sciuridae</taxon>
        <taxon>Xerinae</taxon>
        <taxon>Marmotini</taxon>
        <taxon>Spermophilus</taxon>
    </lineage>
</organism>
<evidence type="ECO:0000256" key="15">
    <source>
        <dbReference type="ARBA" id="ARBA00023136"/>
    </source>
</evidence>
<evidence type="ECO:0000256" key="13">
    <source>
        <dbReference type="ARBA" id="ARBA00023075"/>
    </source>
</evidence>
<evidence type="ECO:0000256" key="5">
    <source>
        <dbReference type="ARBA" id="ARBA00022448"/>
    </source>
</evidence>
<dbReference type="GO" id="GO:0008137">
    <property type="term" value="F:NADH dehydrogenase (ubiquinone) activity"/>
    <property type="evidence" value="ECO:0007669"/>
    <property type="project" value="UniProtKB-EC"/>
</dbReference>
<dbReference type="PANTHER" id="PTHR11434">
    <property type="entry name" value="NADH-UBIQUINONE OXIDOREDUCTASE SUBUNIT ND4L"/>
    <property type="match status" value="1"/>
</dbReference>
<dbReference type="InterPro" id="IPR001133">
    <property type="entry name" value="NADH_UbQ_OxRdtase_chain4L/K"/>
</dbReference>
<evidence type="ECO:0000256" key="16">
    <source>
        <dbReference type="ARBA" id="ARBA00024376"/>
    </source>
</evidence>
<keyword evidence="22" id="KW-1185">Reference proteome</keyword>
<evidence type="ECO:0000256" key="3">
    <source>
        <dbReference type="ARBA" id="ARBA00012944"/>
    </source>
</evidence>
<keyword evidence="8" id="KW-0999">Mitochondrion inner membrane</keyword>
<feature type="transmembrane region" description="Helical" evidence="20">
    <location>
        <begin position="30"/>
        <end position="51"/>
    </location>
</feature>
<dbReference type="AlphaFoldDB" id="A0A8C9P2A1"/>
<evidence type="ECO:0000256" key="7">
    <source>
        <dbReference type="ARBA" id="ARBA00022692"/>
    </source>
</evidence>
<dbReference type="EC" id="7.1.1.2" evidence="3"/>
<protein>
    <recommendedName>
        <fullName evidence="4">NADH-ubiquinone oxidoreductase chain 4L</fullName>
        <ecNumber evidence="3">7.1.1.2</ecNumber>
    </recommendedName>
    <alternativeName>
        <fullName evidence="17">NADH dehydrogenase subunit 4L</fullName>
    </alternativeName>
</protein>
<evidence type="ECO:0000256" key="4">
    <source>
        <dbReference type="ARBA" id="ARBA00016612"/>
    </source>
</evidence>
<feature type="transmembrane region" description="Helical" evidence="20">
    <location>
        <begin position="6"/>
        <end position="23"/>
    </location>
</feature>
<name>A0A8C9P2A1_SPEDA</name>
<comment type="catalytic activity">
    <reaction evidence="19">
        <text>a ubiquinone + NADH + 5 H(+)(in) = a ubiquinol + NAD(+) + 4 H(+)(out)</text>
        <dbReference type="Rhea" id="RHEA:29091"/>
        <dbReference type="Rhea" id="RHEA-COMP:9565"/>
        <dbReference type="Rhea" id="RHEA-COMP:9566"/>
        <dbReference type="ChEBI" id="CHEBI:15378"/>
        <dbReference type="ChEBI" id="CHEBI:16389"/>
        <dbReference type="ChEBI" id="CHEBI:17976"/>
        <dbReference type="ChEBI" id="CHEBI:57540"/>
        <dbReference type="ChEBI" id="CHEBI:57945"/>
        <dbReference type="EC" id="7.1.1.2"/>
    </reaction>
    <physiologicalReaction direction="left-to-right" evidence="19">
        <dbReference type="Rhea" id="RHEA:29092"/>
    </physiologicalReaction>
</comment>
<comment type="function">
    <text evidence="18">Core subunit of the mitochondrial membrane respiratory chain NADH dehydrogenase (Complex I) which catalyzes electron transfer from NADH through the respiratory chain, using ubiquinone as an electron acceptor. Part of the enzyme membrane arm which is embedded in the lipid bilayer and involved in proton translocation.</text>
</comment>
<dbReference type="GO" id="GO:0042773">
    <property type="term" value="P:ATP synthesis coupled electron transport"/>
    <property type="evidence" value="ECO:0007669"/>
    <property type="project" value="InterPro"/>
</dbReference>
<dbReference type="InterPro" id="IPR039428">
    <property type="entry name" value="NUOK/Mnh_C1-like"/>
</dbReference>
<keyword evidence="11 20" id="KW-1133">Transmembrane helix</keyword>
<keyword evidence="7 20" id="KW-0812">Transmembrane</keyword>
<evidence type="ECO:0000256" key="18">
    <source>
        <dbReference type="ARBA" id="ARBA00043911"/>
    </source>
</evidence>
<reference evidence="21" key="2">
    <citation type="submission" date="2025-09" db="UniProtKB">
        <authorList>
            <consortium name="Ensembl"/>
        </authorList>
    </citation>
    <scope>IDENTIFICATION</scope>
</reference>
<dbReference type="Gene3D" id="1.10.287.3510">
    <property type="match status" value="1"/>
</dbReference>
<evidence type="ECO:0000256" key="10">
    <source>
        <dbReference type="ARBA" id="ARBA00022982"/>
    </source>
</evidence>
<keyword evidence="13" id="KW-0830">Ubiquinone</keyword>
<dbReference type="Ensembl" id="ENSSDAT00000001460.1">
    <property type="protein sequence ID" value="ENSSDAP00000001255.1"/>
    <property type="gene ID" value="ENSSDAG00000001269.1"/>
</dbReference>
<evidence type="ECO:0000256" key="9">
    <source>
        <dbReference type="ARBA" id="ARBA00022967"/>
    </source>
</evidence>
<keyword evidence="5" id="KW-0813">Transport</keyword>
<evidence type="ECO:0000256" key="2">
    <source>
        <dbReference type="ARBA" id="ARBA00010519"/>
    </source>
</evidence>
<dbReference type="FunFam" id="1.10.287.3510:FF:000002">
    <property type="entry name" value="NADH-ubiquinone oxidoreductase chain 4L"/>
    <property type="match status" value="1"/>
</dbReference>
<dbReference type="GO" id="GO:0045271">
    <property type="term" value="C:respiratory chain complex I"/>
    <property type="evidence" value="ECO:0007669"/>
    <property type="project" value="UniProtKB-ARBA"/>
</dbReference>
<keyword evidence="9" id="KW-1278">Translocase</keyword>
<keyword evidence="10" id="KW-0249">Electron transport</keyword>
<dbReference type="Proteomes" id="UP000694422">
    <property type="component" value="Unplaced"/>
</dbReference>
<evidence type="ECO:0000313" key="21">
    <source>
        <dbReference type="Ensembl" id="ENSSDAP00000001255.1"/>
    </source>
</evidence>
<sequence>MPIIILNTILAYSVSLLGIFIYRSHLISSLLCLEGIILSIFVLCSLLIVNFHFSLSFIIPITLLVFAACEAAVGLALLVIVSNTYGLDYVQNLNILQC</sequence>
<dbReference type="GO" id="GO:0005743">
    <property type="term" value="C:mitochondrial inner membrane"/>
    <property type="evidence" value="ECO:0007669"/>
    <property type="project" value="UniProtKB-SubCell"/>
</dbReference>
<feature type="transmembrane region" description="Helical" evidence="20">
    <location>
        <begin position="57"/>
        <end position="81"/>
    </location>
</feature>
<evidence type="ECO:0000256" key="20">
    <source>
        <dbReference type="SAM" id="Phobius"/>
    </source>
</evidence>
<evidence type="ECO:0000256" key="12">
    <source>
        <dbReference type="ARBA" id="ARBA00023027"/>
    </source>
</evidence>
<evidence type="ECO:0000256" key="6">
    <source>
        <dbReference type="ARBA" id="ARBA00022660"/>
    </source>
</evidence>
<comment type="similarity">
    <text evidence="2">Belongs to the complex I subunit 4L family.</text>
</comment>
<evidence type="ECO:0000256" key="1">
    <source>
        <dbReference type="ARBA" id="ARBA00004448"/>
    </source>
</evidence>
<keyword evidence="14" id="KW-0496">Mitochondrion</keyword>
<accession>A0A8C9P2A1</accession>
<evidence type="ECO:0000256" key="14">
    <source>
        <dbReference type="ARBA" id="ARBA00023128"/>
    </source>
</evidence>
<evidence type="ECO:0000313" key="22">
    <source>
        <dbReference type="Proteomes" id="UP000694422"/>
    </source>
</evidence>
<evidence type="ECO:0000256" key="8">
    <source>
        <dbReference type="ARBA" id="ARBA00022792"/>
    </source>
</evidence>
<reference evidence="21" key="1">
    <citation type="submission" date="2025-08" db="UniProtKB">
        <authorList>
            <consortium name="Ensembl"/>
        </authorList>
    </citation>
    <scope>IDENTIFICATION</scope>
</reference>
<keyword evidence="15 20" id="KW-0472">Membrane</keyword>
<evidence type="ECO:0000256" key="11">
    <source>
        <dbReference type="ARBA" id="ARBA00022989"/>
    </source>
</evidence>
<dbReference type="Pfam" id="PF00420">
    <property type="entry name" value="Oxidored_q2"/>
    <property type="match status" value="1"/>
</dbReference>
<dbReference type="GO" id="GO:0016651">
    <property type="term" value="F:oxidoreductase activity, acting on NAD(P)H"/>
    <property type="evidence" value="ECO:0007669"/>
    <property type="project" value="InterPro"/>
</dbReference>
<comment type="subunit">
    <text evidence="16">Core subunit of respiratory chain NADH dehydrogenase (Complex I) which is composed of 45 different subunits.</text>
</comment>
<evidence type="ECO:0000256" key="17">
    <source>
        <dbReference type="ARBA" id="ARBA00031586"/>
    </source>
</evidence>
<evidence type="ECO:0000256" key="19">
    <source>
        <dbReference type="ARBA" id="ARBA00048769"/>
    </source>
</evidence>
<keyword evidence="6" id="KW-0679">Respiratory chain</keyword>
<keyword evidence="12" id="KW-0520">NAD</keyword>
<dbReference type="PANTHER" id="PTHR11434:SF0">
    <property type="entry name" value="NADH-UBIQUINONE OXIDOREDUCTASE CHAIN 4L"/>
    <property type="match status" value="1"/>
</dbReference>
<comment type="subcellular location">
    <subcellularLocation>
        <location evidence="1">Mitochondrion inner membrane</location>
        <topology evidence="1">Multi-pass membrane protein</topology>
    </subcellularLocation>
</comment>
<proteinExistence type="inferred from homology"/>